<reference evidence="3" key="1">
    <citation type="submission" date="2020-10" db="EMBL/GenBank/DDBJ databases">
        <authorList>
            <person name="Gilroy R."/>
        </authorList>
    </citation>
    <scope>NUCLEOTIDE SEQUENCE</scope>
    <source>
        <strain evidence="3">ChiHjej13B12-12457</strain>
    </source>
</reference>
<sequence length="359" mass="41422">MKRFITVLAVILPLSWNAFSQEVPLEEKDLGRRLERVRELYSNDMYQAARDGIDDILRDGFVSDAVESELAACRIICDIRLGSPNLDALMNEYRDKYRCAPEYMGVRLLYAGYYFDRKDYARTFEILETVEYPLLSNNDKTKYLFQRSFCQLRTGRLAEARNGFDRLLKGRHTAYTVASVYYRGYIAYTDNDFGKAVKLLSTIRHDAHFGSYCEYYILESKLMLEDYQYVADNGASVSSRVDGDMKAKVARMVSQAYYRLNRPEDARKWFESYSSSGADMSRKDNYYLGIISYSLESYNAAVDAFSKAVACGTDDSLSQSAYLHMANSYLELKNKHEAMTYYKKASDLKFDAGIREESF</sequence>
<evidence type="ECO:0000256" key="2">
    <source>
        <dbReference type="SAM" id="SignalP"/>
    </source>
</evidence>
<evidence type="ECO:0000256" key="1">
    <source>
        <dbReference type="PROSITE-ProRule" id="PRU00339"/>
    </source>
</evidence>
<name>A0A9D1E1W9_9BACT</name>
<dbReference type="Gene3D" id="1.25.40.10">
    <property type="entry name" value="Tetratricopeptide repeat domain"/>
    <property type="match status" value="2"/>
</dbReference>
<dbReference type="PROSITE" id="PS50005">
    <property type="entry name" value="TPR"/>
    <property type="match status" value="1"/>
</dbReference>
<gene>
    <name evidence="3" type="ORF">IAC94_06395</name>
</gene>
<feature type="repeat" description="TPR" evidence="1">
    <location>
        <begin position="319"/>
        <end position="352"/>
    </location>
</feature>
<proteinExistence type="predicted"/>
<dbReference type="AlphaFoldDB" id="A0A9D1E1W9"/>
<reference evidence="3" key="2">
    <citation type="journal article" date="2021" name="PeerJ">
        <title>Extensive microbial diversity within the chicken gut microbiome revealed by metagenomics and culture.</title>
        <authorList>
            <person name="Gilroy R."/>
            <person name="Ravi A."/>
            <person name="Getino M."/>
            <person name="Pursley I."/>
            <person name="Horton D.L."/>
            <person name="Alikhan N.F."/>
            <person name="Baker D."/>
            <person name="Gharbi K."/>
            <person name="Hall N."/>
            <person name="Watson M."/>
            <person name="Adriaenssens E.M."/>
            <person name="Foster-Nyarko E."/>
            <person name="Jarju S."/>
            <person name="Secka A."/>
            <person name="Antonio M."/>
            <person name="Oren A."/>
            <person name="Chaudhuri R.R."/>
            <person name="La Ragione R."/>
            <person name="Hildebrand F."/>
            <person name="Pallen M.J."/>
        </authorList>
    </citation>
    <scope>NUCLEOTIDE SEQUENCE</scope>
    <source>
        <strain evidence="3">ChiHjej13B12-12457</strain>
    </source>
</reference>
<evidence type="ECO:0000313" key="4">
    <source>
        <dbReference type="Proteomes" id="UP000886744"/>
    </source>
</evidence>
<protein>
    <recommendedName>
        <fullName evidence="5">Tetratricopeptide repeat protein</fullName>
    </recommendedName>
</protein>
<dbReference type="SUPFAM" id="SSF48452">
    <property type="entry name" value="TPR-like"/>
    <property type="match status" value="2"/>
</dbReference>
<dbReference type="Pfam" id="PF13181">
    <property type="entry name" value="TPR_8"/>
    <property type="match status" value="1"/>
</dbReference>
<evidence type="ECO:0008006" key="5">
    <source>
        <dbReference type="Google" id="ProtNLM"/>
    </source>
</evidence>
<evidence type="ECO:0000313" key="3">
    <source>
        <dbReference type="EMBL" id="HIR63132.1"/>
    </source>
</evidence>
<keyword evidence="2" id="KW-0732">Signal</keyword>
<dbReference type="InterPro" id="IPR011990">
    <property type="entry name" value="TPR-like_helical_dom_sf"/>
</dbReference>
<feature type="chain" id="PRO_5039687278" description="Tetratricopeptide repeat protein" evidence="2">
    <location>
        <begin position="21"/>
        <end position="359"/>
    </location>
</feature>
<accession>A0A9D1E1W9</accession>
<dbReference type="InterPro" id="IPR019734">
    <property type="entry name" value="TPR_rpt"/>
</dbReference>
<dbReference type="EMBL" id="DVHI01000078">
    <property type="protein sequence ID" value="HIR63132.1"/>
    <property type="molecule type" value="Genomic_DNA"/>
</dbReference>
<comment type="caution">
    <text evidence="3">The sequence shown here is derived from an EMBL/GenBank/DDBJ whole genome shotgun (WGS) entry which is preliminary data.</text>
</comment>
<feature type="non-terminal residue" evidence="3">
    <location>
        <position position="359"/>
    </location>
</feature>
<organism evidence="3 4">
    <name type="scientific">Candidatus Coprenecus avistercoris</name>
    <dbReference type="NCBI Taxonomy" id="2840730"/>
    <lineage>
        <taxon>Bacteria</taxon>
        <taxon>Pseudomonadati</taxon>
        <taxon>Bacteroidota</taxon>
        <taxon>Bacteroidia</taxon>
        <taxon>Bacteroidales</taxon>
        <taxon>Rikenellaceae</taxon>
        <taxon>Rikenellaceae incertae sedis</taxon>
        <taxon>Candidatus Coprenecus</taxon>
    </lineage>
</organism>
<dbReference type="Proteomes" id="UP000886744">
    <property type="component" value="Unassembled WGS sequence"/>
</dbReference>
<feature type="signal peptide" evidence="2">
    <location>
        <begin position="1"/>
        <end position="20"/>
    </location>
</feature>
<keyword evidence="1" id="KW-0802">TPR repeat</keyword>